<dbReference type="Pfam" id="PF00557">
    <property type="entry name" value="Peptidase_M24"/>
    <property type="match status" value="1"/>
</dbReference>
<keyword evidence="3" id="KW-0479">Metal-binding</keyword>
<organism evidence="7 8">
    <name type="scientific">Elliptochloris bilobata</name>
    <dbReference type="NCBI Taxonomy" id="381761"/>
    <lineage>
        <taxon>Eukaryota</taxon>
        <taxon>Viridiplantae</taxon>
        <taxon>Chlorophyta</taxon>
        <taxon>core chlorophytes</taxon>
        <taxon>Trebouxiophyceae</taxon>
        <taxon>Trebouxiophyceae incertae sedis</taxon>
        <taxon>Elliptochloris clade</taxon>
        <taxon>Elliptochloris</taxon>
    </lineage>
</organism>
<dbReference type="AlphaFoldDB" id="A0AAW1QMH8"/>
<dbReference type="GO" id="GO:0030145">
    <property type="term" value="F:manganese ion binding"/>
    <property type="evidence" value="ECO:0007669"/>
    <property type="project" value="InterPro"/>
</dbReference>
<evidence type="ECO:0000256" key="4">
    <source>
        <dbReference type="ARBA" id="ARBA00022801"/>
    </source>
</evidence>
<gene>
    <name evidence="7" type="ORF">WJX81_007251</name>
</gene>
<dbReference type="CDD" id="cd01087">
    <property type="entry name" value="Prolidase"/>
    <property type="match status" value="1"/>
</dbReference>
<evidence type="ECO:0000313" key="7">
    <source>
        <dbReference type="EMBL" id="KAK9822676.1"/>
    </source>
</evidence>
<dbReference type="GO" id="GO:0070006">
    <property type="term" value="F:metalloaminopeptidase activity"/>
    <property type="evidence" value="ECO:0007669"/>
    <property type="project" value="InterPro"/>
</dbReference>
<evidence type="ECO:0000256" key="1">
    <source>
        <dbReference type="ARBA" id="ARBA00001936"/>
    </source>
</evidence>
<evidence type="ECO:0000256" key="3">
    <source>
        <dbReference type="ARBA" id="ARBA00022723"/>
    </source>
</evidence>
<dbReference type="PANTHER" id="PTHR43226:SF4">
    <property type="entry name" value="XAA-PRO AMINOPEPTIDASE 3"/>
    <property type="match status" value="1"/>
</dbReference>
<evidence type="ECO:0000313" key="8">
    <source>
        <dbReference type="Proteomes" id="UP001445335"/>
    </source>
</evidence>
<name>A0AAW1QMH8_9CHLO</name>
<dbReference type="InterPro" id="IPR029149">
    <property type="entry name" value="Creatin/AminoP/Spt16_N"/>
</dbReference>
<accession>A0AAW1QMH8</accession>
<dbReference type="GO" id="GO:0005739">
    <property type="term" value="C:mitochondrion"/>
    <property type="evidence" value="ECO:0007669"/>
    <property type="project" value="TreeGrafter"/>
</dbReference>
<dbReference type="InterPro" id="IPR007865">
    <property type="entry name" value="Aminopep_P_N"/>
</dbReference>
<dbReference type="InterPro" id="IPR052433">
    <property type="entry name" value="X-Pro_dipept-like"/>
</dbReference>
<keyword evidence="8" id="KW-1185">Reference proteome</keyword>
<sequence>MALRAGACRRYQQVAQAVWPHVHPAVTGQPTWLTHPELLAEGELAPGLSGAEFSDRRARLARLLPPGGVAVVPGSAKTYRTGAIPYPYRQDADFLYLTGITQQAVAVISAPSTPGEARYTLFVPKGSLERERWDGASLNCEAAVGVFGADEAYPVSELETRLGALLAGSTCVVYDSDADRSSPAWQAAALRAALQLALGQLPEERVQPLRHYLHPLRWVKSAAELALLRKSAAISAAAMARCLRLTREGVSESVLAATFEYECRVRGAQHMAYPQVVGSGLDACTIHYSRNDKMAQDGDLLLMDAGNEYYGYCSDVTRTWPVSGAFSPQQRDVYEVVRDTHRQCVAACQPGATLRQIHQLSVRLLCDGLAQLRVFPGLSPDTLAGGAYQTVYPHSVGHWLGLDTHDTAAVGYDRPLRPGVTLTVEPGLYLPPDSIRFGRFAGIGVRIEDDVVVSQAGPEVLSASVPADAEEVERLVGAAIL</sequence>
<feature type="domain" description="Aminopeptidase P N-terminal" evidence="6">
    <location>
        <begin position="48"/>
        <end position="183"/>
    </location>
</feature>
<comment type="similarity">
    <text evidence="2">Belongs to the peptidase M24B family.</text>
</comment>
<evidence type="ECO:0000259" key="6">
    <source>
        <dbReference type="SMART" id="SM01011"/>
    </source>
</evidence>
<dbReference type="InterPro" id="IPR000994">
    <property type="entry name" value="Pept_M24"/>
</dbReference>
<dbReference type="SUPFAM" id="SSF53092">
    <property type="entry name" value="Creatinase/prolidase N-terminal domain"/>
    <property type="match status" value="1"/>
</dbReference>
<dbReference type="EMBL" id="JALJOU010000085">
    <property type="protein sequence ID" value="KAK9822676.1"/>
    <property type="molecule type" value="Genomic_DNA"/>
</dbReference>
<keyword evidence="4" id="KW-0378">Hydrolase</keyword>
<dbReference type="PANTHER" id="PTHR43226">
    <property type="entry name" value="XAA-PRO AMINOPEPTIDASE 3"/>
    <property type="match status" value="1"/>
</dbReference>
<dbReference type="InterPro" id="IPR036005">
    <property type="entry name" value="Creatinase/aminopeptidase-like"/>
</dbReference>
<evidence type="ECO:0000256" key="5">
    <source>
        <dbReference type="ARBA" id="ARBA00023211"/>
    </source>
</evidence>
<comment type="cofactor">
    <cofactor evidence="1">
        <name>Mn(2+)</name>
        <dbReference type="ChEBI" id="CHEBI:29035"/>
    </cofactor>
</comment>
<dbReference type="SMART" id="SM01011">
    <property type="entry name" value="AMP_N"/>
    <property type="match status" value="1"/>
</dbReference>
<dbReference type="Gene3D" id="3.40.350.10">
    <property type="entry name" value="Creatinase/prolidase N-terminal domain"/>
    <property type="match status" value="1"/>
</dbReference>
<dbReference type="Proteomes" id="UP001445335">
    <property type="component" value="Unassembled WGS sequence"/>
</dbReference>
<dbReference type="Pfam" id="PF05195">
    <property type="entry name" value="AMP_N"/>
    <property type="match status" value="1"/>
</dbReference>
<reference evidence="7 8" key="1">
    <citation type="journal article" date="2024" name="Nat. Commun.">
        <title>Phylogenomics reveals the evolutionary origins of lichenization in chlorophyte algae.</title>
        <authorList>
            <person name="Puginier C."/>
            <person name="Libourel C."/>
            <person name="Otte J."/>
            <person name="Skaloud P."/>
            <person name="Haon M."/>
            <person name="Grisel S."/>
            <person name="Petersen M."/>
            <person name="Berrin J.G."/>
            <person name="Delaux P.M."/>
            <person name="Dal Grande F."/>
            <person name="Keller J."/>
        </authorList>
    </citation>
    <scope>NUCLEOTIDE SEQUENCE [LARGE SCALE GENOMIC DNA]</scope>
    <source>
        <strain evidence="7 8">SAG 245.80</strain>
    </source>
</reference>
<dbReference type="SUPFAM" id="SSF55920">
    <property type="entry name" value="Creatinase/aminopeptidase"/>
    <property type="match status" value="1"/>
</dbReference>
<evidence type="ECO:0000256" key="2">
    <source>
        <dbReference type="ARBA" id="ARBA00008766"/>
    </source>
</evidence>
<proteinExistence type="inferred from homology"/>
<comment type="caution">
    <text evidence="7">The sequence shown here is derived from an EMBL/GenBank/DDBJ whole genome shotgun (WGS) entry which is preliminary data.</text>
</comment>
<dbReference type="GO" id="GO:0006508">
    <property type="term" value="P:proteolysis"/>
    <property type="evidence" value="ECO:0007669"/>
    <property type="project" value="TreeGrafter"/>
</dbReference>
<keyword evidence="5" id="KW-0464">Manganese</keyword>
<protein>
    <recommendedName>
        <fullName evidence="6">Aminopeptidase P N-terminal domain-containing protein</fullName>
    </recommendedName>
</protein>
<dbReference type="Gene3D" id="3.90.230.10">
    <property type="entry name" value="Creatinase/methionine aminopeptidase superfamily"/>
    <property type="match status" value="1"/>
</dbReference>